<protein>
    <submittedName>
        <fullName evidence="6">NAD(P)/FAD-dependent oxidoreductase</fullName>
    </submittedName>
</protein>
<dbReference type="Gene3D" id="2.40.30.10">
    <property type="entry name" value="Translation factors"/>
    <property type="match status" value="1"/>
</dbReference>
<accession>A0AA49GHT4</accession>
<keyword evidence="2" id="KW-0285">Flavoprotein</keyword>
<evidence type="ECO:0000256" key="1">
    <source>
        <dbReference type="ARBA" id="ARBA00001974"/>
    </source>
</evidence>
<dbReference type="Gene3D" id="1.10.8.260">
    <property type="entry name" value="HI0933 insert domain-like"/>
    <property type="match status" value="1"/>
</dbReference>
<gene>
    <name evidence="6" type="ORF">K4G66_21435</name>
</gene>
<dbReference type="NCBIfam" id="TIGR00275">
    <property type="entry name" value="aminoacetone oxidase family FAD-binding enzyme"/>
    <property type="match status" value="1"/>
</dbReference>
<dbReference type="SUPFAM" id="SSF51905">
    <property type="entry name" value="FAD/NAD(P)-binding domain"/>
    <property type="match status" value="1"/>
</dbReference>
<evidence type="ECO:0000313" key="6">
    <source>
        <dbReference type="EMBL" id="WKN34942.1"/>
    </source>
</evidence>
<proteinExistence type="predicted"/>
<evidence type="ECO:0000259" key="4">
    <source>
        <dbReference type="Pfam" id="PF03486"/>
    </source>
</evidence>
<dbReference type="InterPro" id="IPR036188">
    <property type="entry name" value="FAD/NAD-bd_sf"/>
</dbReference>
<name>A0AA49GHT4_9BACT</name>
<keyword evidence="3" id="KW-0274">FAD</keyword>
<dbReference type="Gene3D" id="3.50.50.60">
    <property type="entry name" value="FAD/NAD(P)-binding domain"/>
    <property type="match status" value="1"/>
</dbReference>
<evidence type="ECO:0000259" key="5">
    <source>
        <dbReference type="Pfam" id="PF22780"/>
    </source>
</evidence>
<evidence type="ECO:0000256" key="2">
    <source>
        <dbReference type="ARBA" id="ARBA00022630"/>
    </source>
</evidence>
<feature type="domain" description="RsdA/BaiN/AoA(So)-like insert" evidence="5">
    <location>
        <begin position="188"/>
        <end position="349"/>
    </location>
</feature>
<reference evidence="6" key="1">
    <citation type="journal article" date="2023" name="Comput. Struct. Biotechnol. J.">
        <title>Discovery of a novel marine Bacteroidetes with a rich repertoire of carbohydrate-active enzymes.</title>
        <authorList>
            <person name="Chen B."/>
            <person name="Liu G."/>
            <person name="Chen Q."/>
            <person name="Wang H."/>
            <person name="Liu L."/>
            <person name="Tang K."/>
        </authorList>
    </citation>
    <scope>NUCLEOTIDE SEQUENCE</scope>
    <source>
        <strain evidence="6">TK19036</strain>
    </source>
</reference>
<dbReference type="PANTHER" id="PTHR42887:SF2">
    <property type="entry name" value="OS12G0638800 PROTEIN"/>
    <property type="match status" value="1"/>
</dbReference>
<dbReference type="PRINTS" id="PR00368">
    <property type="entry name" value="FADPNR"/>
</dbReference>
<evidence type="ECO:0000256" key="3">
    <source>
        <dbReference type="ARBA" id="ARBA00022827"/>
    </source>
</evidence>
<comment type="cofactor">
    <cofactor evidence="1">
        <name>FAD</name>
        <dbReference type="ChEBI" id="CHEBI:57692"/>
    </cofactor>
</comment>
<dbReference type="PANTHER" id="PTHR42887">
    <property type="entry name" value="OS12G0638800 PROTEIN"/>
    <property type="match status" value="1"/>
</dbReference>
<organism evidence="6">
    <name type="scientific">Roseihalotalea indica</name>
    <dbReference type="NCBI Taxonomy" id="2867963"/>
    <lineage>
        <taxon>Bacteria</taxon>
        <taxon>Pseudomonadati</taxon>
        <taxon>Bacteroidota</taxon>
        <taxon>Cytophagia</taxon>
        <taxon>Cytophagales</taxon>
        <taxon>Catalimonadaceae</taxon>
        <taxon>Roseihalotalea</taxon>
    </lineage>
</organism>
<feature type="domain" description="RsdA/BaiN/AoA(So)-like Rossmann fold-like" evidence="4">
    <location>
        <begin position="2"/>
        <end position="402"/>
    </location>
</feature>
<reference evidence="6" key="2">
    <citation type="journal article" date="2024" name="Antonie Van Leeuwenhoek">
        <title>Roseihalotalea indica gen. nov., sp. nov., a halophilic Bacteroidetes from mesopelagic Southwest Indian Ocean with higher carbohydrate metabolic potential.</title>
        <authorList>
            <person name="Chen B."/>
            <person name="Zhang M."/>
            <person name="Lin D."/>
            <person name="Ye J."/>
            <person name="Tang K."/>
        </authorList>
    </citation>
    <scope>NUCLEOTIDE SEQUENCE</scope>
    <source>
        <strain evidence="6">TK19036</strain>
    </source>
</reference>
<dbReference type="InterPro" id="IPR055178">
    <property type="entry name" value="RsdA/BaiN/AoA(So)-like_dom"/>
</dbReference>
<dbReference type="AlphaFoldDB" id="A0AA49GHT4"/>
<dbReference type="Pfam" id="PF03486">
    <property type="entry name" value="HI0933_like"/>
    <property type="match status" value="1"/>
</dbReference>
<dbReference type="Pfam" id="PF22780">
    <property type="entry name" value="HI0933_like_1st"/>
    <property type="match status" value="1"/>
</dbReference>
<sequence length="404" mass="44702">MNIAIIGGGAAGFFSAIAAKENYPDAEVVIFEKSQKLLSKVKISGGGRCNVTNHCASVGELCKAYPRGGKRLKKAFHTFNTDHTMQWFESRGVPLIIQDDSRVFPASQSSQSIIDCFLKEAARLNIKIEVGRGVKSIQPVDEQLELSFLLEELPPRHFDKVIVAAGGSPKRKGLEWLEALDHQIEDPVPSLFTFNMPAEAITQLMGVVVENTLVNVQGTKLKSGGPLLITHWGMSGPAVLKLSAFGARLLSEMQYDFKVQVNWVNETNNELVTTVLKTIVQEHPKKKVSNIRPYSLPERLWLFLLEKRDISVEKKWGELGIKSLNKLVSVLTNDVYEVNGKTTFKEEFVTCGGVSLDSIDLHTMQSKVCKNLYFAGEIIDVDAITGGYNFQAAWTTGFLAGKLR</sequence>
<dbReference type="InterPro" id="IPR023166">
    <property type="entry name" value="BaiN-like_dom_sf"/>
</dbReference>
<dbReference type="SUPFAM" id="SSF160996">
    <property type="entry name" value="HI0933 insert domain-like"/>
    <property type="match status" value="1"/>
</dbReference>
<dbReference type="InterPro" id="IPR004792">
    <property type="entry name" value="BaiN-like"/>
</dbReference>
<dbReference type="InterPro" id="IPR057661">
    <property type="entry name" value="RsdA/BaiN/AoA(So)_Rossmann"/>
</dbReference>
<dbReference type="EMBL" id="CP120682">
    <property type="protein sequence ID" value="WKN34942.1"/>
    <property type="molecule type" value="Genomic_DNA"/>
</dbReference>